<organism evidence="2 3">
    <name type="scientific">Myroides phaeus</name>
    <dbReference type="NCBI Taxonomy" id="702745"/>
    <lineage>
        <taxon>Bacteria</taxon>
        <taxon>Pseudomonadati</taxon>
        <taxon>Bacteroidota</taxon>
        <taxon>Flavobacteriia</taxon>
        <taxon>Flavobacteriales</taxon>
        <taxon>Flavobacteriaceae</taxon>
        <taxon>Myroides</taxon>
    </lineage>
</organism>
<dbReference type="EMBL" id="FNDQ01000008">
    <property type="protein sequence ID" value="SDH61867.1"/>
    <property type="molecule type" value="Genomic_DNA"/>
</dbReference>
<dbReference type="STRING" id="702745.SAMN05421818_10899"/>
<feature type="signal peptide" evidence="1">
    <location>
        <begin position="1"/>
        <end position="19"/>
    </location>
</feature>
<dbReference type="RefSeq" id="WP_090407638.1">
    <property type="nucleotide sequence ID" value="NZ_FNDQ01000008.1"/>
</dbReference>
<keyword evidence="1" id="KW-0732">Signal</keyword>
<evidence type="ECO:0000256" key="1">
    <source>
        <dbReference type="SAM" id="SignalP"/>
    </source>
</evidence>
<sequence length="1487" mass="157187">MKKRLLSVAFLMGAMAANAQVGIGVKEPNLSAELTVSASNRGLLIPNVKLTDTKDITTITNKNVESLLVYNIATVKDVTPGYYYWHINRWARLTADQDIPQIVVNKFEEILKMDGDKVTTLIKNLIKGNETLTVLAYNPTTGTLTYTDEKKQPTTVDIKAAVKSFETVTSIATDAVAGTITFKDEAGNSTVLNLKELVKAHETVTVLTRVAPGKYTYKNEAGTVEKINVIGDITEVIKNKTDQDLYNVLKNIVKVEETLTKLVYNAPQKQLTYTDEKAVAHNIDVEKLVQDNQIISELSAGKNISVTQVQNGNTITYTLDVPTATKDVPGVVKPGSGLDIDADGNLTVNLDSALNGKDLVGNNIIVVTDGKGAVLKETKLSVNEKEIKLENLGGTLNLTQLQNGKAGDVLVVNENGEVEWSAKEAITTNKLELVGSELVSTVNGVESKQTLKDKLTTEMLQNKSVTAEKLGATPAEQGKVPVVQKDGSVVYGNVSSDNVDGKALKSANDLMTVSLEAGVVLKDVTLTVNQGNFDLAQIGGTLKLTQLEKGKDGEVLVTDKDGTVKWVKGDNQVIKEMVKANETVTTLVDNGNGTFTYHNEDDYDVDGKLIPGKDGITFNANTLKIEAADGVYTFTDGKGELAKIDTKAKASSYDNSNSGLTSNNVQDAIDELIKKVGIVANTKGSLTSTDITVGNGTDALLKDVTLAIADGAVTTDKIKDGAVTTEKIKDGAVTTDKIEAGKDGEVLVTVKDDKGNAVTKWVPKKDATTNDLKLDGNTLVSTVNGVESNVDLTDKISNEMLKDGSVTKEKINEDVAGEGLSKNDNTGALDVDFNKVKEELAKGNVTSNTIAVTGGDKSTFKNVELEIKGGENAGDVLVTSKDPLKDDKGEVVKDENGKPVYKTEWITKKEATSNELKLEGNKLTSTVNGKEASVELTDANITSTKGIKGEGITVVGGENATLKDVTLSITAGENAGDVLVTKVDGEGNKTTEWKTPEVVATTNELSSNGNTMTSTVNGVSKEADIINSVENTLDNENKLVTTVNGVAGTGVDLTPAIVAGQEKTEVAAGHAVTVTSKTVDKMTTYTVAVDEAKINAVNTKLDGDVTGTAGANTISQLQGNPIDAKNPAGGNVLVFEGGKWINKTPVIDAGNVTNGKALTSGQNTITIDGEGSTALLKDVQIDVANGAITSDKLGKDAVTSDKIKDGAVTPGKLEAGKDGEVLTTTETKDGEGKTTTTVEWKKPVIDASTTVTGGKALTSTENTITIAGEGSIALLKDVQIDVANGAITSDKLGKDAVTSDKIKDGAVTPDKLEAGKEGQVLETVKEGGNEVVKWVDKSKPTVIKGGNSTTSNVIVTPGTNGNENEYTVDVKAAMPKVFYMPPVMFDTSKTGKGKTRNLYAEYEAMFTGNGAVVETPIVGNRPAMVKSDDNATIPVFAANELDFFVPYYDPAVFANVKIDATGKLTYDIIKKAKYGAFMTVVFVVKNK</sequence>
<evidence type="ECO:0000313" key="3">
    <source>
        <dbReference type="Proteomes" id="UP000243588"/>
    </source>
</evidence>
<feature type="chain" id="PRO_5017382153" evidence="1">
    <location>
        <begin position="20"/>
        <end position="1487"/>
    </location>
</feature>
<name>A0A1G8DW27_9FLAO</name>
<proteinExistence type="predicted"/>
<keyword evidence="3" id="KW-1185">Reference proteome</keyword>
<evidence type="ECO:0000313" key="2">
    <source>
        <dbReference type="EMBL" id="SDH61867.1"/>
    </source>
</evidence>
<protein>
    <submittedName>
        <fullName evidence="2">Uncharacterized protein</fullName>
    </submittedName>
</protein>
<accession>A0A1G8DW27</accession>
<gene>
    <name evidence="2" type="ORF">SAMN05421818_10899</name>
</gene>
<dbReference type="Proteomes" id="UP000243588">
    <property type="component" value="Unassembled WGS sequence"/>
</dbReference>
<reference evidence="3" key="1">
    <citation type="submission" date="2016-10" db="EMBL/GenBank/DDBJ databases">
        <authorList>
            <person name="Varghese N."/>
            <person name="Submissions S."/>
        </authorList>
    </citation>
    <scope>NUCLEOTIDE SEQUENCE [LARGE SCALE GENOMIC DNA]</scope>
    <source>
        <strain evidence="3">DSM 23313</strain>
    </source>
</reference>